<dbReference type="CDD" id="cd06142">
    <property type="entry name" value="RNaseD_exo"/>
    <property type="match status" value="1"/>
</dbReference>
<accession>A0A381Y6Z5</accession>
<dbReference type="GO" id="GO:0008408">
    <property type="term" value="F:3'-5' exonuclease activity"/>
    <property type="evidence" value="ECO:0007669"/>
    <property type="project" value="InterPro"/>
</dbReference>
<dbReference type="Pfam" id="PF01612">
    <property type="entry name" value="DNA_pol_A_exo1"/>
    <property type="match status" value="1"/>
</dbReference>
<dbReference type="InterPro" id="IPR036397">
    <property type="entry name" value="RNaseH_sf"/>
</dbReference>
<dbReference type="GO" id="GO:0003676">
    <property type="term" value="F:nucleic acid binding"/>
    <property type="evidence" value="ECO:0007669"/>
    <property type="project" value="InterPro"/>
</dbReference>
<dbReference type="GO" id="GO:0006139">
    <property type="term" value="P:nucleobase-containing compound metabolic process"/>
    <property type="evidence" value="ECO:0007669"/>
    <property type="project" value="InterPro"/>
</dbReference>
<dbReference type="SMART" id="SM00474">
    <property type="entry name" value="35EXOc"/>
    <property type="match status" value="1"/>
</dbReference>
<dbReference type="SUPFAM" id="SSF47819">
    <property type="entry name" value="HRDC-like"/>
    <property type="match status" value="1"/>
</dbReference>
<dbReference type="InterPro" id="IPR044876">
    <property type="entry name" value="HRDC_dom_sf"/>
</dbReference>
<gene>
    <name evidence="2" type="ORF">METZ01_LOCUS125619</name>
</gene>
<protein>
    <recommendedName>
        <fullName evidence="1">3'-5' exonuclease domain-containing protein</fullName>
    </recommendedName>
</protein>
<dbReference type="Gene3D" id="3.30.420.10">
    <property type="entry name" value="Ribonuclease H-like superfamily/Ribonuclease H"/>
    <property type="match status" value="1"/>
</dbReference>
<organism evidence="2">
    <name type="scientific">marine metagenome</name>
    <dbReference type="NCBI Taxonomy" id="408172"/>
    <lineage>
        <taxon>unclassified sequences</taxon>
        <taxon>metagenomes</taxon>
        <taxon>ecological metagenomes</taxon>
    </lineage>
</organism>
<dbReference type="Gene3D" id="1.10.150.80">
    <property type="entry name" value="HRDC domain"/>
    <property type="match status" value="1"/>
</dbReference>
<dbReference type="GO" id="GO:0000166">
    <property type="term" value="F:nucleotide binding"/>
    <property type="evidence" value="ECO:0007669"/>
    <property type="project" value="InterPro"/>
</dbReference>
<reference evidence="2" key="1">
    <citation type="submission" date="2018-05" db="EMBL/GenBank/DDBJ databases">
        <authorList>
            <person name="Lanie J.A."/>
            <person name="Ng W.-L."/>
            <person name="Kazmierczak K.M."/>
            <person name="Andrzejewski T.M."/>
            <person name="Davidsen T.M."/>
            <person name="Wayne K.J."/>
            <person name="Tettelin H."/>
            <person name="Glass J.I."/>
            <person name="Rusch D."/>
            <person name="Podicherti R."/>
            <person name="Tsui H.-C.T."/>
            <person name="Winkler M.E."/>
        </authorList>
    </citation>
    <scope>NUCLEOTIDE SEQUENCE</scope>
</reference>
<dbReference type="InterPro" id="IPR012337">
    <property type="entry name" value="RNaseH-like_sf"/>
</dbReference>
<dbReference type="InterPro" id="IPR010997">
    <property type="entry name" value="HRDC-like_sf"/>
</dbReference>
<feature type="domain" description="3'-5' exonuclease" evidence="1">
    <location>
        <begin position="1"/>
        <end position="150"/>
    </location>
</feature>
<name>A0A381Y6Z5_9ZZZZ</name>
<evidence type="ECO:0000313" key="2">
    <source>
        <dbReference type="EMBL" id="SVA72765.1"/>
    </source>
</evidence>
<dbReference type="AlphaFoldDB" id="A0A381Y6Z5"/>
<dbReference type="PANTHER" id="PTHR47649:SF1">
    <property type="entry name" value="RIBONUCLEASE D"/>
    <property type="match status" value="1"/>
</dbReference>
<dbReference type="PANTHER" id="PTHR47649">
    <property type="entry name" value="RIBONUCLEASE D"/>
    <property type="match status" value="1"/>
</dbReference>
<dbReference type="InterPro" id="IPR002562">
    <property type="entry name" value="3'-5'_exonuclease_dom"/>
</dbReference>
<dbReference type="SUPFAM" id="SSF53098">
    <property type="entry name" value="Ribonuclease H-like"/>
    <property type="match status" value="1"/>
</dbReference>
<proteinExistence type="predicted"/>
<sequence length="261" mass="30632">MPYLGIDTEFKRTSKEDLRLSLIQICDSEEIYIIDCLEIGNPSKDLKFLVSNNVEKIFHSCREDIEALYSWSNNKVKNIYDTQIANALLGGSFSISYQDLVNKKLEVSLNKKETRSNWMRRPLSTSQLNYAASDVQFLIDLYIDQRKYLKESGKIDWLKEDLKFIQKKIYDPETAVSFSKTINNKFLEREKDLVKYFNQLIQQISEKKVINSTLFLSKKSQKELLDLIFKNGLNFALDTLTDWRKDLLTEPLRLRLKDQLS</sequence>
<dbReference type="EMBL" id="UINC01017528">
    <property type="protein sequence ID" value="SVA72765.1"/>
    <property type="molecule type" value="Genomic_DNA"/>
</dbReference>
<dbReference type="InterPro" id="IPR051086">
    <property type="entry name" value="RNase_D-like"/>
</dbReference>
<evidence type="ECO:0000259" key="1">
    <source>
        <dbReference type="SMART" id="SM00474"/>
    </source>
</evidence>